<evidence type="ECO:0008006" key="4">
    <source>
        <dbReference type="Google" id="ProtNLM"/>
    </source>
</evidence>
<comment type="caution">
    <text evidence="2">The sequence shown here is derived from an EMBL/GenBank/DDBJ whole genome shotgun (WGS) entry which is preliminary data.</text>
</comment>
<evidence type="ECO:0000256" key="1">
    <source>
        <dbReference type="ARBA" id="ARBA00022884"/>
    </source>
</evidence>
<dbReference type="PANTHER" id="PTHR47958">
    <property type="entry name" value="ATP-DEPENDENT RNA HELICASE DBP3"/>
    <property type="match status" value="1"/>
</dbReference>
<reference evidence="2 3" key="1">
    <citation type="journal article" date="2021" name="Commun. Biol.">
        <title>The genome of Shorea leprosula (Dipterocarpaceae) highlights the ecological relevance of drought in aseasonal tropical rainforests.</title>
        <authorList>
            <person name="Ng K.K.S."/>
            <person name="Kobayashi M.J."/>
            <person name="Fawcett J.A."/>
            <person name="Hatakeyama M."/>
            <person name="Paape T."/>
            <person name="Ng C.H."/>
            <person name="Ang C.C."/>
            <person name="Tnah L.H."/>
            <person name="Lee C.T."/>
            <person name="Nishiyama T."/>
            <person name="Sese J."/>
            <person name="O'Brien M.J."/>
            <person name="Copetti D."/>
            <person name="Mohd Noor M.I."/>
            <person name="Ong R.C."/>
            <person name="Putra M."/>
            <person name="Sireger I.Z."/>
            <person name="Indrioko S."/>
            <person name="Kosugi Y."/>
            <person name="Izuno A."/>
            <person name="Isagi Y."/>
            <person name="Lee S.L."/>
            <person name="Shimizu K.K."/>
        </authorList>
    </citation>
    <scope>NUCLEOTIDE SEQUENCE [LARGE SCALE GENOMIC DNA]</scope>
    <source>
        <strain evidence="2">214</strain>
    </source>
</reference>
<dbReference type="EMBL" id="BPVZ01000043">
    <property type="protein sequence ID" value="GKV15409.1"/>
    <property type="molecule type" value="Genomic_DNA"/>
</dbReference>
<evidence type="ECO:0000313" key="2">
    <source>
        <dbReference type="EMBL" id="GKV15409.1"/>
    </source>
</evidence>
<dbReference type="Gene3D" id="3.40.50.300">
    <property type="entry name" value="P-loop containing nucleotide triphosphate hydrolases"/>
    <property type="match status" value="1"/>
</dbReference>
<dbReference type="Proteomes" id="UP001054252">
    <property type="component" value="Unassembled WGS sequence"/>
</dbReference>
<dbReference type="SUPFAM" id="SSF52540">
    <property type="entry name" value="P-loop containing nucleoside triphosphate hydrolases"/>
    <property type="match status" value="1"/>
</dbReference>
<sequence length="124" mass="14191">MIERLLDRKMLMSVRELKQWHIIVDGEDIPPPIKNFKDMKFLELVLKKLKDKGMVQPTLIQVQGLSVILVGRDMVGIAFTVSRKTLVFVLPMIMIALQEEMMMPILIGEGPFGLIVYPSRELAK</sequence>
<keyword evidence="3" id="KW-1185">Reference proteome</keyword>
<dbReference type="InterPro" id="IPR027417">
    <property type="entry name" value="P-loop_NTPase"/>
</dbReference>
<name>A0AAV5JLF9_9ROSI</name>
<evidence type="ECO:0000313" key="3">
    <source>
        <dbReference type="Proteomes" id="UP001054252"/>
    </source>
</evidence>
<keyword evidence="1" id="KW-0694">RNA-binding</keyword>
<accession>A0AAV5JLF9</accession>
<proteinExistence type="predicted"/>
<gene>
    <name evidence="2" type="ORF">SLEP1_g26202</name>
</gene>
<protein>
    <recommendedName>
        <fullName evidence="4">RNA helicase</fullName>
    </recommendedName>
</protein>
<organism evidence="2 3">
    <name type="scientific">Rubroshorea leprosula</name>
    <dbReference type="NCBI Taxonomy" id="152421"/>
    <lineage>
        <taxon>Eukaryota</taxon>
        <taxon>Viridiplantae</taxon>
        <taxon>Streptophyta</taxon>
        <taxon>Embryophyta</taxon>
        <taxon>Tracheophyta</taxon>
        <taxon>Spermatophyta</taxon>
        <taxon>Magnoliopsida</taxon>
        <taxon>eudicotyledons</taxon>
        <taxon>Gunneridae</taxon>
        <taxon>Pentapetalae</taxon>
        <taxon>rosids</taxon>
        <taxon>malvids</taxon>
        <taxon>Malvales</taxon>
        <taxon>Dipterocarpaceae</taxon>
        <taxon>Rubroshorea</taxon>
    </lineage>
</organism>
<dbReference type="AlphaFoldDB" id="A0AAV5JLF9"/>
<dbReference type="GO" id="GO:0003723">
    <property type="term" value="F:RNA binding"/>
    <property type="evidence" value="ECO:0007669"/>
    <property type="project" value="UniProtKB-KW"/>
</dbReference>